<organism evidence="3 4">
    <name type="scientific">Zymoseptoria brevis</name>
    <dbReference type="NCBI Taxonomy" id="1047168"/>
    <lineage>
        <taxon>Eukaryota</taxon>
        <taxon>Fungi</taxon>
        <taxon>Dikarya</taxon>
        <taxon>Ascomycota</taxon>
        <taxon>Pezizomycotina</taxon>
        <taxon>Dothideomycetes</taxon>
        <taxon>Dothideomycetidae</taxon>
        <taxon>Mycosphaerellales</taxon>
        <taxon>Mycosphaerellaceae</taxon>
        <taxon>Zymoseptoria</taxon>
    </lineage>
</organism>
<sequence>MDAAMAPPPPKRRKLHGSPSQEKDRIKHLGASSTPAYEAKALEDVARPPMANADFQVLVPRQDAGSVLSAAAGAVGDVASGVASGVASAVTDAPVVSASVGVDVSIPVSSIVGGVTSLVDEVSSIIGAVTSAILDPSSAIPPSSIDTSTTDAPPSTSSDPASSTSSSVEVPSSTTNSTTNSTTSLAPTSSSSLPALTSSASRNATATTTSSSGTTSSQSSITRPPETSRGPQRTSIGTSVFVATFSDGDVSSFMRSDTAYVTTVDGEVYTVPAIQTLTSYAYVPGGGATPAAAAPSSSPTLSGSGSSGSSSPPAGTIAGGVVGGAAGLAVVVLVAMLAMRWYRRKGAMAHRALPAGSGQQIIADGADEGDGSRGPGMAERAGMMPFAAAGLLRHRSQSANESSEQSERGFTRVSGRKLPSAYSGGMSRPPPGMPLTEESVTDRDGSSASWYQDNSGYYGIDGESPPGDIAPIRTNSHDMMTLSPGPQRTPKIHSGGPYTMSPAGSAGPSSPQQHPYMPGLVVRNGTPSSLLDPNRESRFTEEM</sequence>
<evidence type="ECO:0000256" key="2">
    <source>
        <dbReference type="SAM" id="Phobius"/>
    </source>
</evidence>
<protein>
    <submittedName>
        <fullName evidence="3">Uncharacterized protein</fullName>
    </submittedName>
</protein>
<feature type="compositionally biased region" description="Low complexity" evidence="1">
    <location>
        <begin position="136"/>
        <end position="222"/>
    </location>
</feature>
<dbReference type="AlphaFoldDB" id="A0A0F4GMM9"/>
<keyword evidence="2" id="KW-0812">Transmembrane</keyword>
<feature type="region of interest" description="Disordered" evidence="1">
    <location>
        <begin position="394"/>
        <end position="448"/>
    </location>
</feature>
<name>A0A0F4GMM9_9PEZI</name>
<feature type="region of interest" description="Disordered" evidence="1">
    <location>
        <begin position="482"/>
        <end position="543"/>
    </location>
</feature>
<feature type="compositionally biased region" description="Low complexity" evidence="1">
    <location>
        <begin position="501"/>
        <end position="511"/>
    </location>
</feature>
<dbReference type="STRING" id="1047168.A0A0F4GMM9"/>
<evidence type="ECO:0000256" key="1">
    <source>
        <dbReference type="SAM" id="MobiDB-lite"/>
    </source>
</evidence>
<dbReference type="OrthoDB" id="5421784at2759"/>
<feature type="region of interest" description="Disordered" evidence="1">
    <location>
        <begin position="136"/>
        <end position="235"/>
    </location>
</feature>
<reference evidence="3 4" key="1">
    <citation type="submission" date="2015-03" db="EMBL/GenBank/DDBJ databases">
        <title>RNA-seq based gene annotation and comparative genomics of four Zymoseptoria species reveal species-specific pathogenicity related genes and transposable element activity.</title>
        <authorList>
            <person name="Grandaubert J."/>
            <person name="Bhattacharyya A."/>
            <person name="Stukenbrock E.H."/>
        </authorList>
    </citation>
    <scope>NUCLEOTIDE SEQUENCE [LARGE SCALE GENOMIC DNA]</scope>
    <source>
        <strain evidence="3 4">Zb18110</strain>
    </source>
</reference>
<evidence type="ECO:0000313" key="4">
    <source>
        <dbReference type="Proteomes" id="UP000033647"/>
    </source>
</evidence>
<feature type="compositionally biased region" description="Basic and acidic residues" evidence="1">
    <location>
        <begin position="533"/>
        <end position="543"/>
    </location>
</feature>
<keyword evidence="4" id="KW-1185">Reference proteome</keyword>
<evidence type="ECO:0000313" key="3">
    <source>
        <dbReference type="EMBL" id="KJX98337.1"/>
    </source>
</evidence>
<feature type="region of interest" description="Disordered" evidence="1">
    <location>
        <begin position="1"/>
        <end position="34"/>
    </location>
</feature>
<dbReference type="Proteomes" id="UP000033647">
    <property type="component" value="Unassembled WGS sequence"/>
</dbReference>
<feature type="transmembrane region" description="Helical" evidence="2">
    <location>
        <begin position="317"/>
        <end position="338"/>
    </location>
</feature>
<proteinExistence type="predicted"/>
<dbReference type="EMBL" id="LAFY01000408">
    <property type="protein sequence ID" value="KJX98337.1"/>
    <property type="molecule type" value="Genomic_DNA"/>
</dbReference>
<keyword evidence="2" id="KW-0472">Membrane</keyword>
<gene>
    <name evidence="3" type="ORF">TI39_contig416g00008</name>
</gene>
<feature type="region of interest" description="Disordered" evidence="1">
    <location>
        <begin position="289"/>
        <end position="313"/>
    </location>
</feature>
<keyword evidence="2" id="KW-1133">Transmembrane helix</keyword>
<comment type="caution">
    <text evidence="3">The sequence shown here is derived from an EMBL/GenBank/DDBJ whole genome shotgun (WGS) entry which is preliminary data.</text>
</comment>
<accession>A0A0F4GMM9</accession>